<keyword evidence="1" id="KW-0812">Transmembrane</keyword>
<evidence type="ECO:0000313" key="4">
    <source>
        <dbReference type="Proteomes" id="UP000823775"/>
    </source>
</evidence>
<accession>A0ABS8TFG7</accession>
<dbReference type="EMBL" id="JACEIK010001463">
    <property type="protein sequence ID" value="MCD7469608.1"/>
    <property type="molecule type" value="Genomic_DNA"/>
</dbReference>
<evidence type="ECO:0000259" key="2">
    <source>
        <dbReference type="Pfam" id="PF07734"/>
    </source>
</evidence>
<organism evidence="3 4">
    <name type="scientific">Datura stramonium</name>
    <name type="common">Jimsonweed</name>
    <name type="synonym">Common thornapple</name>
    <dbReference type="NCBI Taxonomy" id="4076"/>
    <lineage>
        <taxon>Eukaryota</taxon>
        <taxon>Viridiplantae</taxon>
        <taxon>Streptophyta</taxon>
        <taxon>Embryophyta</taxon>
        <taxon>Tracheophyta</taxon>
        <taxon>Spermatophyta</taxon>
        <taxon>Magnoliopsida</taxon>
        <taxon>eudicotyledons</taxon>
        <taxon>Gunneridae</taxon>
        <taxon>Pentapetalae</taxon>
        <taxon>asterids</taxon>
        <taxon>lamiids</taxon>
        <taxon>Solanales</taxon>
        <taxon>Solanaceae</taxon>
        <taxon>Solanoideae</taxon>
        <taxon>Datureae</taxon>
        <taxon>Datura</taxon>
    </lineage>
</organism>
<proteinExistence type="predicted"/>
<comment type="caution">
    <text evidence="3">The sequence shown here is derived from an EMBL/GenBank/DDBJ whole genome shotgun (WGS) entry which is preliminary data.</text>
</comment>
<keyword evidence="1" id="KW-0472">Membrane</keyword>
<protein>
    <recommendedName>
        <fullName evidence="2">F-box associated beta-propeller type 1 domain-containing protein</fullName>
    </recommendedName>
</protein>
<dbReference type="Pfam" id="PF07734">
    <property type="entry name" value="FBA_1"/>
    <property type="match status" value="1"/>
</dbReference>
<evidence type="ECO:0000313" key="3">
    <source>
        <dbReference type="EMBL" id="MCD7469608.1"/>
    </source>
</evidence>
<sequence length="349" mass="39266">MYLPHTLYSCPLYSALHEKSISYVNKLNFPWNPSNIIAGVSFCNGLFLICIGMYSNNLYLWNPSTRKTKKLPFSGAEHSRCDVTYGFGYDESNDDYKVVEIYGVYGIHYVYGAKFKIYSLRENSWRRIEKYSDALFSPDSGVFLNGSLHWTVAHNDGSCVFWDIVSLNLESEEYGNFSLPNYDPCNCIPSSRPIGDSSDIEPGILNWALGKLGDCLCLFCDYYKVKLDVWLMKDYNSKGCWIKSFSLPYAIGIGACISPLCVSDTGCEVLLHDGLRVMVYDARNDEYKRVEVHEMDDNGVGAATVYAESLVSPNLDTPQLQECLTIGINTILHSIKSFQEATKTAAAFE</sequence>
<dbReference type="NCBIfam" id="TIGR01640">
    <property type="entry name" value="F_box_assoc_1"/>
    <property type="match status" value="1"/>
</dbReference>
<evidence type="ECO:0000256" key="1">
    <source>
        <dbReference type="SAM" id="Phobius"/>
    </source>
</evidence>
<dbReference type="InterPro" id="IPR011043">
    <property type="entry name" value="Gal_Oxase/kelch_b-propeller"/>
</dbReference>
<dbReference type="SUPFAM" id="SSF50965">
    <property type="entry name" value="Galactose oxidase, central domain"/>
    <property type="match status" value="1"/>
</dbReference>
<reference evidence="3 4" key="1">
    <citation type="journal article" date="2021" name="BMC Genomics">
        <title>Datura genome reveals duplications of psychoactive alkaloid biosynthetic genes and high mutation rate following tissue culture.</title>
        <authorList>
            <person name="Rajewski A."/>
            <person name="Carter-House D."/>
            <person name="Stajich J."/>
            <person name="Litt A."/>
        </authorList>
    </citation>
    <scope>NUCLEOTIDE SEQUENCE [LARGE SCALE GENOMIC DNA]</scope>
    <source>
        <strain evidence="3">AR-01</strain>
    </source>
</reference>
<dbReference type="Proteomes" id="UP000823775">
    <property type="component" value="Unassembled WGS sequence"/>
</dbReference>
<keyword evidence="4" id="KW-1185">Reference proteome</keyword>
<keyword evidence="1" id="KW-1133">Transmembrane helix</keyword>
<dbReference type="PANTHER" id="PTHR31672">
    <property type="entry name" value="BNACNNG10540D PROTEIN"/>
    <property type="match status" value="1"/>
</dbReference>
<dbReference type="PANTHER" id="PTHR31672:SF13">
    <property type="entry name" value="F-BOX PROTEIN CPR30-LIKE"/>
    <property type="match status" value="1"/>
</dbReference>
<feature type="transmembrane region" description="Helical" evidence="1">
    <location>
        <begin position="36"/>
        <end position="60"/>
    </location>
</feature>
<gene>
    <name evidence="3" type="ORF">HAX54_008750</name>
</gene>
<dbReference type="InterPro" id="IPR017451">
    <property type="entry name" value="F-box-assoc_interact_dom"/>
</dbReference>
<dbReference type="InterPro" id="IPR006527">
    <property type="entry name" value="F-box-assoc_dom_typ1"/>
</dbReference>
<dbReference type="InterPro" id="IPR050796">
    <property type="entry name" value="SCF_F-box_component"/>
</dbReference>
<name>A0ABS8TFG7_DATST</name>
<feature type="domain" description="F-box associated beta-propeller type 1" evidence="2">
    <location>
        <begin position="16"/>
        <end position="312"/>
    </location>
</feature>